<name>U6L3H7_EIMTE</name>
<proteinExistence type="predicted"/>
<dbReference type="GeneID" id="25256439"/>
<reference evidence="1" key="1">
    <citation type="submission" date="2013-10" db="EMBL/GenBank/DDBJ databases">
        <title>Genomic analysis of the causative agents of coccidiosis in chickens.</title>
        <authorList>
            <person name="Reid A.J."/>
            <person name="Blake D."/>
            <person name="Billington K."/>
            <person name="Browne H."/>
            <person name="Dunn M."/>
            <person name="Hung S."/>
            <person name="Kawahara F."/>
            <person name="Miranda-Saavedra D."/>
            <person name="Mourier T."/>
            <person name="Nagra H."/>
            <person name="Otto T.D."/>
            <person name="Rawlings N."/>
            <person name="Sanchez A."/>
            <person name="Sanders M."/>
            <person name="Subramaniam C."/>
            <person name="Tay Y."/>
            <person name="Dear P."/>
            <person name="Doerig C."/>
            <person name="Gruber A."/>
            <person name="Parkinson J."/>
            <person name="Shirley M."/>
            <person name="Wan K.L."/>
            <person name="Berriman M."/>
            <person name="Tomley F."/>
            <person name="Pain A."/>
        </authorList>
    </citation>
    <scope>NUCLEOTIDE SEQUENCE [LARGE SCALE GENOMIC DNA]</scope>
    <source>
        <strain evidence="1">Houghton</strain>
    </source>
</reference>
<evidence type="ECO:0000313" key="1">
    <source>
        <dbReference type="EMBL" id="CDJ44917.1"/>
    </source>
</evidence>
<protein>
    <submittedName>
        <fullName evidence="1">Uncharacterized protein</fullName>
    </submittedName>
</protein>
<dbReference type="OrthoDB" id="332137at2759"/>
<dbReference type="AlphaFoldDB" id="U6L3H7"/>
<sequence length="97" mass="11047">MLQQLERSQQQEQVQQQQQQQQERVLPLQGLSWFAALQTQRPLRRLLWLMGLESAATAATAAAAAGDNIFWLPQTVSAATWRDRLRVFEAMHASSLD</sequence>
<keyword evidence="2" id="KW-1185">Reference proteome</keyword>
<organism evidence="1 2">
    <name type="scientific">Eimeria tenella</name>
    <name type="common">Coccidian parasite</name>
    <dbReference type="NCBI Taxonomy" id="5802"/>
    <lineage>
        <taxon>Eukaryota</taxon>
        <taxon>Sar</taxon>
        <taxon>Alveolata</taxon>
        <taxon>Apicomplexa</taxon>
        <taxon>Conoidasida</taxon>
        <taxon>Coccidia</taxon>
        <taxon>Eucoccidiorida</taxon>
        <taxon>Eimeriorina</taxon>
        <taxon>Eimeriidae</taxon>
        <taxon>Eimeria</taxon>
    </lineage>
</organism>
<evidence type="ECO:0000313" key="2">
    <source>
        <dbReference type="Proteomes" id="UP000030747"/>
    </source>
</evidence>
<dbReference type="VEuPathDB" id="ToxoDB:ETH_00036990"/>
<gene>
    <name evidence="1" type="ORF">ETH_00036990</name>
</gene>
<dbReference type="VEuPathDB" id="ToxoDB:ETH2_0538200"/>
<accession>U6L3H7</accession>
<dbReference type="EMBL" id="HG677820">
    <property type="protein sequence ID" value="CDJ44917.1"/>
    <property type="molecule type" value="Genomic_DNA"/>
</dbReference>
<reference evidence="1" key="2">
    <citation type="submission" date="2013-10" db="EMBL/GenBank/DDBJ databases">
        <authorList>
            <person name="Aslett M."/>
        </authorList>
    </citation>
    <scope>NUCLEOTIDE SEQUENCE [LARGE SCALE GENOMIC DNA]</scope>
    <source>
        <strain evidence="1">Houghton</strain>
    </source>
</reference>
<feature type="non-terminal residue" evidence="1">
    <location>
        <position position="97"/>
    </location>
</feature>
<dbReference type="Proteomes" id="UP000030747">
    <property type="component" value="Unassembled WGS sequence"/>
</dbReference>
<dbReference type="RefSeq" id="XP_013235664.1">
    <property type="nucleotide sequence ID" value="XM_013380210.1"/>
</dbReference>